<keyword evidence="3" id="KW-1185">Reference proteome</keyword>
<comment type="caution">
    <text evidence="2">The sequence shown here is derived from an EMBL/GenBank/DDBJ whole genome shotgun (WGS) entry which is preliminary data.</text>
</comment>
<sequence>MTILHTVFCDYLHGLHSVCIIQFFLLSREQKPFSVFSVWDRMSFQKVGPFEIFGWSVAGNETCVAVRKNGKVFGFDIGFSPRPLVLADYIFISHGHADHIGAITQHMKKRALNGLRGATYFMPKHLVPHVKAVCDSFTAMAEKHDSDFVGTFIPVEPGNRFELSDGWRVVSFSTYHSIISVGYLLYYRDPNGTEVPEIAYLGDSRFTVIHEANSICPDLLSTQLLIMEATFLDNPDRRIESARNRGHTHLDEIRQNASLLKSVDYIYLIHFSDRYSYNDIIRLCYKDMPDWLVNRIVPSVTAKRCLESR</sequence>
<dbReference type="STRING" id="6182.A0A4Z2D7R4"/>
<dbReference type="SUPFAM" id="SSF56281">
    <property type="entry name" value="Metallo-hydrolase/oxidoreductase"/>
    <property type="match status" value="1"/>
</dbReference>
<feature type="domain" description="Metallo-beta-lactamase" evidence="1">
    <location>
        <begin position="60"/>
        <end position="270"/>
    </location>
</feature>
<protein>
    <submittedName>
        <fullName evidence="2">TRNase Z TRZ1 isoform 3</fullName>
    </submittedName>
</protein>
<gene>
    <name evidence="2" type="ORF">EWB00_003684</name>
</gene>
<evidence type="ECO:0000313" key="3">
    <source>
        <dbReference type="Proteomes" id="UP000311919"/>
    </source>
</evidence>
<dbReference type="PANTHER" id="PTHR46504">
    <property type="entry name" value="TRNASE Z TRZ1"/>
    <property type="match status" value="1"/>
</dbReference>
<dbReference type="InterPro" id="IPR001279">
    <property type="entry name" value="Metallo-B-lactamas"/>
</dbReference>
<proteinExistence type="predicted"/>
<dbReference type="Gene3D" id="3.60.15.10">
    <property type="entry name" value="Ribonuclease Z/Hydroxyacylglutathione hydrolase-like"/>
    <property type="match status" value="1"/>
</dbReference>
<evidence type="ECO:0000313" key="2">
    <source>
        <dbReference type="EMBL" id="TNN12514.1"/>
    </source>
</evidence>
<dbReference type="SMART" id="SM00849">
    <property type="entry name" value="Lactamase_B"/>
    <property type="match status" value="1"/>
</dbReference>
<reference evidence="2 3" key="1">
    <citation type="submission" date="2019-03" db="EMBL/GenBank/DDBJ databases">
        <title>An improved genome assembly of the fluke Schistosoma japonicum.</title>
        <authorList>
            <person name="Hu W."/>
            <person name="Luo F."/>
            <person name="Yin M."/>
            <person name="Mo X."/>
            <person name="Sun C."/>
            <person name="Wu Q."/>
            <person name="Zhu B."/>
            <person name="Xiang M."/>
            <person name="Wang J."/>
            <person name="Wang Y."/>
            <person name="Zhang T."/>
            <person name="Xu B."/>
            <person name="Zheng H."/>
            <person name="Feng Z."/>
        </authorList>
    </citation>
    <scope>NUCLEOTIDE SEQUENCE [LARGE SCALE GENOMIC DNA]</scope>
    <source>
        <strain evidence="2">HuSjv2</strain>
        <tissue evidence="2">Worms</tissue>
    </source>
</reference>
<organism evidence="2 3">
    <name type="scientific">Schistosoma japonicum</name>
    <name type="common">Blood fluke</name>
    <dbReference type="NCBI Taxonomy" id="6182"/>
    <lineage>
        <taxon>Eukaryota</taxon>
        <taxon>Metazoa</taxon>
        <taxon>Spiralia</taxon>
        <taxon>Lophotrochozoa</taxon>
        <taxon>Platyhelminthes</taxon>
        <taxon>Trematoda</taxon>
        <taxon>Digenea</taxon>
        <taxon>Strigeidida</taxon>
        <taxon>Schistosomatoidea</taxon>
        <taxon>Schistosomatidae</taxon>
        <taxon>Schistosoma</taxon>
    </lineage>
</organism>
<name>A0A4Z2D7R4_SCHJA</name>
<dbReference type="Proteomes" id="UP000311919">
    <property type="component" value="Unassembled WGS sequence"/>
</dbReference>
<dbReference type="PANTHER" id="PTHR46504:SF2">
    <property type="entry name" value="TRNASE Z TRZ1"/>
    <property type="match status" value="1"/>
</dbReference>
<dbReference type="InterPro" id="IPR036866">
    <property type="entry name" value="RibonucZ/Hydroxyglut_hydro"/>
</dbReference>
<dbReference type="AlphaFoldDB" id="A0A4Z2D7R4"/>
<dbReference type="Pfam" id="PF12706">
    <property type="entry name" value="Lactamase_B_2"/>
    <property type="match status" value="1"/>
</dbReference>
<dbReference type="EMBL" id="SKCS01000222">
    <property type="protein sequence ID" value="TNN12514.1"/>
    <property type="molecule type" value="Genomic_DNA"/>
</dbReference>
<accession>A0A4Z2D7R4</accession>
<evidence type="ECO:0000259" key="1">
    <source>
        <dbReference type="SMART" id="SM00849"/>
    </source>
</evidence>